<dbReference type="PANTHER" id="PTHR10628:SF30">
    <property type="entry name" value="EXO-ALPHA-SIALIDASE"/>
    <property type="match status" value="1"/>
</dbReference>
<dbReference type="PANTHER" id="PTHR10628">
    <property type="entry name" value="SIALIDASE"/>
    <property type="match status" value="1"/>
</dbReference>
<dbReference type="InterPro" id="IPR011040">
    <property type="entry name" value="Sialidase"/>
</dbReference>
<dbReference type="Proteomes" id="UP001501570">
    <property type="component" value="Unassembled WGS sequence"/>
</dbReference>
<dbReference type="EC" id="3.2.1.18" evidence="3"/>
<evidence type="ECO:0000313" key="7">
    <source>
        <dbReference type="Proteomes" id="UP001501570"/>
    </source>
</evidence>
<dbReference type="Pfam" id="PF13088">
    <property type="entry name" value="BNR_2"/>
    <property type="match status" value="1"/>
</dbReference>
<reference evidence="7" key="1">
    <citation type="journal article" date="2019" name="Int. J. Syst. Evol. Microbiol.">
        <title>The Global Catalogue of Microorganisms (GCM) 10K type strain sequencing project: providing services to taxonomists for standard genome sequencing and annotation.</title>
        <authorList>
            <consortium name="The Broad Institute Genomics Platform"/>
            <consortium name="The Broad Institute Genome Sequencing Center for Infectious Disease"/>
            <person name="Wu L."/>
            <person name="Ma J."/>
        </authorList>
    </citation>
    <scope>NUCLEOTIDE SEQUENCE [LARGE SCALE GENOMIC DNA]</scope>
    <source>
        <strain evidence="7">JCM 18304</strain>
    </source>
</reference>
<evidence type="ECO:0000256" key="2">
    <source>
        <dbReference type="ARBA" id="ARBA00009348"/>
    </source>
</evidence>
<keyword evidence="7" id="KW-1185">Reference proteome</keyword>
<feature type="signal peptide" evidence="4">
    <location>
        <begin position="1"/>
        <end position="28"/>
    </location>
</feature>
<evidence type="ECO:0000313" key="6">
    <source>
        <dbReference type="EMBL" id="GAA5190099.1"/>
    </source>
</evidence>
<dbReference type="InterPro" id="IPR026856">
    <property type="entry name" value="Sialidase_fam"/>
</dbReference>
<gene>
    <name evidence="6" type="ORF">GCM10023322_44400</name>
</gene>
<dbReference type="RefSeq" id="WP_345632430.1">
    <property type="nucleotide sequence ID" value="NZ_BAABJQ010000013.1"/>
</dbReference>
<sequence>MRLTSARPRIVGGAIAAAAVLAGGCLLAAPDGPATAAPAKAAKCTSSVPFVSGTAGYFSFRIPAVVSTKKGTLVAFAEGRIGSSADSGNIDVVSKRSTDGGCTWGPLSVVADAGPDTAGNPAPVVDPATGNIVLVTCYNAGNVTAAQIQAGQVTADQSRRVFVQTSTDDGVTFSARREITSEVKLPNWRWYATGPGHATVLTQGPHKGRLVVPANNSVAQPAGSTDTGAEDKYFGGNDLYSDDHGVTWHIGYTDVTTEGFSNPNESTLTQLTDGRVYVNSRDQNGTGAGNRLDGYSTDGGATLVSPLHPQDTITTPVVEGSVLQVTGPNSVLLYSGPADPTLRAVMGIRSSTNAGVTWSAPYDLTGLPAAYSDLVQLDNNTVGDLYETGETSANANITFTRVPVKAIVGTR</sequence>
<evidence type="ECO:0000256" key="1">
    <source>
        <dbReference type="ARBA" id="ARBA00000427"/>
    </source>
</evidence>
<protein>
    <recommendedName>
        <fullName evidence="3">exo-alpha-sialidase</fullName>
        <ecNumber evidence="3">3.2.1.18</ecNumber>
    </recommendedName>
</protein>
<feature type="domain" description="Sialidase" evidence="5">
    <location>
        <begin position="71"/>
        <end position="379"/>
    </location>
</feature>
<organism evidence="6 7">
    <name type="scientific">Rugosimonospora acidiphila</name>
    <dbReference type="NCBI Taxonomy" id="556531"/>
    <lineage>
        <taxon>Bacteria</taxon>
        <taxon>Bacillati</taxon>
        <taxon>Actinomycetota</taxon>
        <taxon>Actinomycetes</taxon>
        <taxon>Micromonosporales</taxon>
        <taxon>Micromonosporaceae</taxon>
        <taxon>Rugosimonospora</taxon>
    </lineage>
</organism>
<comment type="catalytic activity">
    <reaction evidence="1">
        <text>Hydrolysis of alpha-(2-&gt;3)-, alpha-(2-&gt;6)-, alpha-(2-&gt;8)- glycosidic linkages of terminal sialic acid residues in oligosaccharides, glycoproteins, glycolipids, colominic acid and synthetic substrates.</text>
        <dbReference type="EC" id="3.2.1.18"/>
    </reaction>
</comment>
<proteinExistence type="inferred from homology"/>
<evidence type="ECO:0000259" key="5">
    <source>
        <dbReference type="Pfam" id="PF13088"/>
    </source>
</evidence>
<evidence type="ECO:0000256" key="3">
    <source>
        <dbReference type="ARBA" id="ARBA00012733"/>
    </source>
</evidence>
<feature type="chain" id="PRO_5045314986" description="exo-alpha-sialidase" evidence="4">
    <location>
        <begin position="29"/>
        <end position="411"/>
    </location>
</feature>
<accession>A0ABP9S3L6</accession>
<dbReference type="SUPFAM" id="SSF50939">
    <property type="entry name" value="Sialidases"/>
    <property type="match status" value="1"/>
</dbReference>
<dbReference type="EMBL" id="BAABJQ010000013">
    <property type="protein sequence ID" value="GAA5190099.1"/>
    <property type="molecule type" value="Genomic_DNA"/>
</dbReference>
<name>A0ABP9S3L6_9ACTN</name>
<keyword evidence="4" id="KW-0732">Signal</keyword>
<dbReference type="PROSITE" id="PS51257">
    <property type="entry name" value="PROKAR_LIPOPROTEIN"/>
    <property type="match status" value="1"/>
</dbReference>
<evidence type="ECO:0000256" key="4">
    <source>
        <dbReference type="SAM" id="SignalP"/>
    </source>
</evidence>
<comment type="similarity">
    <text evidence="2">Belongs to the glycosyl hydrolase 33 family.</text>
</comment>
<dbReference type="InterPro" id="IPR036278">
    <property type="entry name" value="Sialidase_sf"/>
</dbReference>
<dbReference type="CDD" id="cd15482">
    <property type="entry name" value="Sialidase_non-viral"/>
    <property type="match status" value="1"/>
</dbReference>
<comment type="caution">
    <text evidence="6">The sequence shown here is derived from an EMBL/GenBank/DDBJ whole genome shotgun (WGS) entry which is preliminary data.</text>
</comment>
<dbReference type="Gene3D" id="2.120.10.10">
    <property type="match status" value="1"/>
</dbReference>